<dbReference type="CDD" id="cd07944">
    <property type="entry name" value="DRE_TIM_HOA_like"/>
    <property type="match status" value="1"/>
</dbReference>
<accession>A0A9D2CY89</accession>
<dbReference type="InterPro" id="IPR050073">
    <property type="entry name" value="2-IPM_HCS-like"/>
</dbReference>
<evidence type="ECO:0000313" key="4">
    <source>
        <dbReference type="Proteomes" id="UP000824132"/>
    </source>
</evidence>
<dbReference type="Pfam" id="PF00682">
    <property type="entry name" value="HMGL-like"/>
    <property type="match status" value="1"/>
</dbReference>
<dbReference type="PANTHER" id="PTHR10277">
    <property type="entry name" value="HOMOCITRATE SYNTHASE-RELATED"/>
    <property type="match status" value="1"/>
</dbReference>
<dbReference type="PROSITE" id="PS50991">
    <property type="entry name" value="PYR_CT"/>
    <property type="match status" value="1"/>
</dbReference>
<feature type="domain" description="Pyruvate carboxyltransferase" evidence="2">
    <location>
        <begin position="16"/>
        <end position="272"/>
    </location>
</feature>
<protein>
    <submittedName>
        <fullName evidence="3">Aldolase catalytic domain-containing protein</fullName>
    </submittedName>
</protein>
<dbReference type="PANTHER" id="PTHR10277:SF9">
    <property type="entry name" value="2-ISOPROPYLMALATE SYNTHASE 1, CHLOROPLASTIC-RELATED"/>
    <property type="match status" value="1"/>
</dbReference>
<dbReference type="EMBL" id="DXCL01000009">
    <property type="protein sequence ID" value="HIZ02904.1"/>
    <property type="molecule type" value="Genomic_DNA"/>
</dbReference>
<evidence type="ECO:0000259" key="2">
    <source>
        <dbReference type="PROSITE" id="PS50991"/>
    </source>
</evidence>
<organism evidence="3 4">
    <name type="scientific">Candidatus Borkfalkia avistercoris</name>
    <dbReference type="NCBI Taxonomy" id="2838504"/>
    <lineage>
        <taxon>Bacteria</taxon>
        <taxon>Bacillati</taxon>
        <taxon>Bacillota</taxon>
        <taxon>Clostridia</taxon>
        <taxon>Christensenellales</taxon>
        <taxon>Christensenellaceae</taxon>
        <taxon>Candidatus Borkfalkia</taxon>
    </lineage>
</organism>
<keyword evidence="1" id="KW-0464">Manganese</keyword>
<name>A0A9D2CY89_9FIRM</name>
<dbReference type="InterPro" id="IPR013785">
    <property type="entry name" value="Aldolase_TIM"/>
</dbReference>
<dbReference type="AlphaFoldDB" id="A0A9D2CY89"/>
<dbReference type="SUPFAM" id="SSF51569">
    <property type="entry name" value="Aldolase"/>
    <property type="match status" value="1"/>
</dbReference>
<dbReference type="GO" id="GO:0009098">
    <property type="term" value="P:L-leucine biosynthetic process"/>
    <property type="evidence" value="ECO:0007669"/>
    <property type="project" value="TreeGrafter"/>
</dbReference>
<evidence type="ECO:0000256" key="1">
    <source>
        <dbReference type="ARBA" id="ARBA00023211"/>
    </source>
</evidence>
<comment type="caution">
    <text evidence="3">The sequence shown here is derived from an EMBL/GenBank/DDBJ whole genome shotgun (WGS) entry which is preliminary data.</text>
</comment>
<reference evidence="3" key="2">
    <citation type="submission" date="2021-04" db="EMBL/GenBank/DDBJ databases">
        <authorList>
            <person name="Gilroy R."/>
        </authorList>
    </citation>
    <scope>NUCLEOTIDE SEQUENCE</scope>
    <source>
        <strain evidence="3">CHK187-5294</strain>
    </source>
</reference>
<evidence type="ECO:0000313" key="3">
    <source>
        <dbReference type="EMBL" id="HIZ02904.1"/>
    </source>
</evidence>
<gene>
    <name evidence="3" type="ORF">H9727_01310</name>
</gene>
<dbReference type="Gene3D" id="3.20.20.70">
    <property type="entry name" value="Aldolase class I"/>
    <property type="match status" value="1"/>
</dbReference>
<reference evidence="3" key="1">
    <citation type="journal article" date="2021" name="PeerJ">
        <title>Extensive microbial diversity within the chicken gut microbiome revealed by metagenomics and culture.</title>
        <authorList>
            <person name="Gilroy R."/>
            <person name="Ravi A."/>
            <person name="Getino M."/>
            <person name="Pursley I."/>
            <person name="Horton D.L."/>
            <person name="Alikhan N.F."/>
            <person name="Baker D."/>
            <person name="Gharbi K."/>
            <person name="Hall N."/>
            <person name="Watson M."/>
            <person name="Adriaenssens E.M."/>
            <person name="Foster-Nyarko E."/>
            <person name="Jarju S."/>
            <person name="Secka A."/>
            <person name="Antonio M."/>
            <person name="Oren A."/>
            <person name="Chaudhuri R.R."/>
            <person name="La Ragione R."/>
            <person name="Hildebrand F."/>
            <person name="Pallen M.J."/>
        </authorList>
    </citation>
    <scope>NUCLEOTIDE SEQUENCE</scope>
    <source>
        <strain evidence="3">CHK187-5294</strain>
    </source>
</reference>
<dbReference type="Proteomes" id="UP000824132">
    <property type="component" value="Unassembled WGS sequence"/>
</dbReference>
<proteinExistence type="predicted"/>
<dbReference type="InterPro" id="IPR000891">
    <property type="entry name" value="PYR_CT"/>
</dbReference>
<sequence>MEVKRKGSLLSFRPDIKVLDATLRDGGLCNNFEFSDEFAKALYKMNVAAGVDYMEMGYKASKAMFDVSKFGKYKFCDEQDVQKIVGENKSDMKLSVMADVGRTDFKKDIGNKKDSVIDMVRVACYITEIPAAIEMLEYCAKKGYETAVNVMAVSKARDEEIDAALEMLGQSPADCIYLVDSYGSLYPEQVAKLTLKYLEAGEKYKKSIGVHAHNNQQLAFGNTIEAASWGASMLDATVNGMGRGAGNCSMELLLGFLKNPKYHLPPVLRFITDYMLPLREQGVVWGYDIPYLLTGRLNMHPSSAISCIREGNTDYEAFHRALLEKD</sequence>
<dbReference type="GO" id="GO:0003852">
    <property type="term" value="F:2-isopropylmalate synthase activity"/>
    <property type="evidence" value="ECO:0007669"/>
    <property type="project" value="TreeGrafter"/>
</dbReference>